<dbReference type="Proteomes" id="UP000735874">
    <property type="component" value="Unassembled WGS sequence"/>
</dbReference>
<name>A0A329RH66_9STRA</name>
<accession>A0A329RH66</accession>
<keyword evidence="7" id="KW-1185">Reference proteome</keyword>
<dbReference type="InterPro" id="IPR012337">
    <property type="entry name" value="RNaseH-like_sf"/>
</dbReference>
<dbReference type="EMBL" id="RCML01000039">
    <property type="protein sequence ID" value="KAG2996254.1"/>
    <property type="molecule type" value="Genomic_DNA"/>
</dbReference>
<evidence type="ECO:0000313" key="7">
    <source>
        <dbReference type="Proteomes" id="UP000251314"/>
    </source>
</evidence>
<dbReference type="Pfam" id="PF05699">
    <property type="entry name" value="Dimer_Tnp_hAT"/>
    <property type="match status" value="1"/>
</dbReference>
<evidence type="ECO:0000313" key="4">
    <source>
        <dbReference type="EMBL" id="KAG2949226.1"/>
    </source>
</evidence>
<dbReference type="GO" id="GO:0046983">
    <property type="term" value="F:protein dimerization activity"/>
    <property type="evidence" value="ECO:0007669"/>
    <property type="project" value="InterPro"/>
</dbReference>
<dbReference type="Proteomes" id="UP000251314">
    <property type="component" value="Unassembled WGS sequence"/>
</dbReference>
<reference evidence="6 7" key="1">
    <citation type="submission" date="2018-01" db="EMBL/GenBank/DDBJ databases">
        <title>Draft genome of the strawberry crown rot pathogen Phytophthora cactorum.</title>
        <authorList>
            <person name="Armitage A.D."/>
            <person name="Lysoe E."/>
            <person name="Nellist C.F."/>
            <person name="Harrison R.J."/>
            <person name="Brurberg M.B."/>
        </authorList>
    </citation>
    <scope>NUCLEOTIDE SEQUENCE [LARGE SCALE GENOMIC DNA]</scope>
    <source>
        <strain evidence="6 7">10300</strain>
    </source>
</reference>
<sequence>MMARDSLAVMATSVPSEQAYSTAGAIVSIQRARLGDDAVAAVSEMQSFLKLNETTAKFESNTD</sequence>
<feature type="domain" description="HAT C-terminal dimerisation" evidence="1">
    <location>
        <begin position="2"/>
        <end position="42"/>
    </location>
</feature>
<evidence type="ECO:0000313" key="3">
    <source>
        <dbReference type="EMBL" id="KAG2914155.1"/>
    </source>
</evidence>
<evidence type="ECO:0000313" key="2">
    <source>
        <dbReference type="EMBL" id="KAG2838521.1"/>
    </source>
</evidence>
<dbReference type="Proteomes" id="UP000736787">
    <property type="component" value="Unassembled WGS sequence"/>
</dbReference>
<dbReference type="InterPro" id="IPR008906">
    <property type="entry name" value="HATC_C_dom"/>
</dbReference>
<protein>
    <recommendedName>
        <fullName evidence="1">HAT C-terminal dimerisation domain-containing protein</fullName>
    </recommendedName>
</protein>
<proteinExistence type="predicted"/>
<dbReference type="VEuPathDB" id="FungiDB:PC110_g20478"/>
<dbReference type="EMBL" id="RCMG01001030">
    <property type="protein sequence ID" value="KAG2838521.1"/>
    <property type="molecule type" value="Genomic_DNA"/>
</dbReference>
<gene>
    <name evidence="6" type="ORF">PC110_g20478</name>
    <name evidence="2" type="ORF">PC113_g19652</name>
    <name evidence="3" type="ORF">PC115_g11752</name>
    <name evidence="4" type="ORF">PC117_g5441</name>
    <name evidence="5" type="ORF">PC118_g2565</name>
</gene>
<dbReference type="Proteomes" id="UP000697107">
    <property type="component" value="Unassembled WGS sequence"/>
</dbReference>
<comment type="caution">
    <text evidence="6">The sequence shown here is derived from an EMBL/GenBank/DDBJ whole genome shotgun (WGS) entry which is preliminary data.</text>
</comment>
<evidence type="ECO:0000259" key="1">
    <source>
        <dbReference type="Pfam" id="PF05699"/>
    </source>
</evidence>
<dbReference type="Proteomes" id="UP000774804">
    <property type="component" value="Unassembled WGS sequence"/>
</dbReference>
<dbReference type="SUPFAM" id="SSF53098">
    <property type="entry name" value="Ribonuclease H-like"/>
    <property type="match status" value="1"/>
</dbReference>
<dbReference type="AlphaFoldDB" id="A0A329RH66"/>
<dbReference type="EMBL" id="RCMK01000095">
    <property type="protein sequence ID" value="KAG2949226.1"/>
    <property type="molecule type" value="Genomic_DNA"/>
</dbReference>
<evidence type="ECO:0000313" key="6">
    <source>
        <dbReference type="EMBL" id="RAW23086.1"/>
    </source>
</evidence>
<reference evidence="2" key="2">
    <citation type="submission" date="2018-10" db="EMBL/GenBank/DDBJ databases">
        <title>Effector identification in a new, highly contiguous assembly of the strawberry crown rot pathogen Phytophthora cactorum.</title>
        <authorList>
            <person name="Armitage A.D."/>
            <person name="Nellist C.F."/>
            <person name="Bates H."/>
            <person name="Vickerstaff R.J."/>
            <person name="Harrison R.J."/>
        </authorList>
    </citation>
    <scope>NUCLEOTIDE SEQUENCE</scope>
    <source>
        <strain evidence="2">15-7</strain>
        <strain evidence="3">4032</strain>
        <strain evidence="4">4040</strain>
        <strain evidence="5">P415</strain>
    </source>
</reference>
<dbReference type="EMBL" id="RCMI01000376">
    <property type="protein sequence ID" value="KAG2914155.1"/>
    <property type="molecule type" value="Genomic_DNA"/>
</dbReference>
<evidence type="ECO:0000313" key="5">
    <source>
        <dbReference type="EMBL" id="KAG2996254.1"/>
    </source>
</evidence>
<dbReference type="EMBL" id="MJFZ01001137">
    <property type="protein sequence ID" value="RAW23086.1"/>
    <property type="molecule type" value="Genomic_DNA"/>
</dbReference>
<dbReference type="OrthoDB" id="107412at2759"/>
<organism evidence="6 7">
    <name type="scientific">Phytophthora cactorum</name>
    <dbReference type="NCBI Taxonomy" id="29920"/>
    <lineage>
        <taxon>Eukaryota</taxon>
        <taxon>Sar</taxon>
        <taxon>Stramenopiles</taxon>
        <taxon>Oomycota</taxon>
        <taxon>Peronosporomycetes</taxon>
        <taxon>Peronosporales</taxon>
        <taxon>Peronosporaceae</taxon>
        <taxon>Phytophthora</taxon>
    </lineage>
</organism>